<dbReference type="AlphaFoldDB" id="A0A8S8XAD1"/>
<keyword evidence="1" id="KW-1133">Transmembrane helix</keyword>
<protein>
    <submittedName>
        <fullName evidence="2">Uncharacterized protein</fullName>
    </submittedName>
</protein>
<reference evidence="2" key="1">
    <citation type="submission" date="2021-02" db="EMBL/GenBank/DDBJ databases">
        <title>Genome sequence of Rhodospirillales sp. strain TMPK1 isolated from soil.</title>
        <authorList>
            <person name="Nakai R."/>
            <person name="Kusada H."/>
            <person name="Tamaki H."/>
        </authorList>
    </citation>
    <scope>NUCLEOTIDE SEQUENCE</scope>
    <source>
        <strain evidence="2">TMPK1</strain>
    </source>
</reference>
<evidence type="ECO:0000313" key="3">
    <source>
        <dbReference type="Proteomes" id="UP000681075"/>
    </source>
</evidence>
<feature type="transmembrane region" description="Helical" evidence="1">
    <location>
        <begin position="37"/>
        <end position="60"/>
    </location>
</feature>
<proteinExistence type="predicted"/>
<comment type="caution">
    <text evidence="2">The sequence shown here is derived from an EMBL/GenBank/DDBJ whole genome shotgun (WGS) entry which is preliminary data.</text>
</comment>
<sequence length="118" mass="12325">MFPAAAPGYALILLRTSAAVSVHLDLHGHLAVGRPPWMIAVLVCVSLVLLLGFVTPLAALATAAIEVVPLVLAADNAPLAAFLLPLRDVALALLGPGAYSLDAHLFGRRVLILPQRRP</sequence>
<dbReference type="Proteomes" id="UP000681075">
    <property type="component" value="Unassembled WGS sequence"/>
</dbReference>
<keyword evidence="1" id="KW-0472">Membrane</keyword>
<evidence type="ECO:0000256" key="1">
    <source>
        <dbReference type="SAM" id="Phobius"/>
    </source>
</evidence>
<evidence type="ECO:0000313" key="2">
    <source>
        <dbReference type="EMBL" id="GIL39714.1"/>
    </source>
</evidence>
<keyword evidence="3" id="KW-1185">Reference proteome</keyword>
<keyword evidence="1" id="KW-0812">Transmembrane</keyword>
<name>A0A8S8XAD1_9PROT</name>
<gene>
    <name evidence="2" type="ORF">TMPK1_19510</name>
</gene>
<dbReference type="EMBL" id="BOPV01000001">
    <property type="protein sequence ID" value="GIL39714.1"/>
    <property type="molecule type" value="Genomic_DNA"/>
</dbReference>
<organism evidence="2 3">
    <name type="scientific">Roseiterribacter gracilis</name>
    <dbReference type="NCBI Taxonomy" id="2812848"/>
    <lineage>
        <taxon>Bacteria</taxon>
        <taxon>Pseudomonadati</taxon>
        <taxon>Pseudomonadota</taxon>
        <taxon>Alphaproteobacteria</taxon>
        <taxon>Rhodospirillales</taxon>
        <taxon>Roseiterribacteraceae</taxon>
        <taxon>Roseiterribacter</taxon>
    </lineage>
</organism>
<accession>A0A8S8XAD1</accession>